<dbReference type="EMBL" id="ML994610">
    <property type="protein sequence ID" value="KAF2195867.1"/>
    <property type="molecule type" value="Genomic_DNA"/>
</dbReference>
<gene>
    <name evidence="2" type="ORF">K469DRAFT_734273</name>
</gene>
<evidence type="ECO:0000313" key="2">
    <source>
        <dbReference type="EMBL" id="KAF2195867.1"/>
    </source>
</evidence>
<evidence type="ECO:0000259" key="1">
    <source>
        <dbReference type="Pfam" id="PF06985"/>
    </source>
</evidence>
<dbReference type="InterPro" id="IPR052895">
    <property type="entry name" value="HetReg/Transcr_Mod"/>
</dbReference>
<keyword evidence="3" id="KW-1185">Reference proteome</keyword>
<feature type="domain" description="Heterokaryon incompatibility" evidence="1">
    <location>
        <begin position="54"/>
        <end position="151"/>
    </location>
</feature>
<reference evidence="2" key="1">
    <citation type="journal article" date="2020" name="Stud. Mycol.">
        <title>101 Dothideomycetes genomes: a test case for predicting lifestyles and emergence of pathogens.</title>
        <authorList>
            <person name="Haridas S."/>
            <person name="Albert R."/>
            <person name="Binder M."/>
            <person name="Bloem J."/>
            <person name="Labutti K."/>
            <person name="Salamov A."/>
            <person name="Andreopoulos B."/>
            <person name="Baker S."/>
            <person name="Barry K."/>
            <person name="Bills G."/>
            <person name="Bluhm B."/>
            <person name="Cannon C."/>
            <person name="Castanera R."/>
            <person name="Culley D."/>
            <person name="Daum C."/>
            <person name="Ezra D."/>
            <person name="Gonzalez J."/>
            <person name="Henrissat B."/>
            <person name="Kuo A."/>
            <person name="Liang C."/>
            <person name="Lipzen A."/>
            <person name="Lutzoni F."/>
            <person name="Magnuson J."/>
            <person name="Mondo S."/>
            <person name="Nolan M."/>
            <person name="Ohm R."/>
            <person name="Pangilinan J."/>
            <person name="Park H.-J."/>
            <person name="Ramirez L."/>
            <person name="Alfaro M."/>
            <person name="Sun H."/>
            <person name="Tritt A."/>
            <person name="Yoshinaga Y."/>
            <person name="Zwiers L.-H."/>
            <person name="Turgeon B."/>
            <person name="Goodwin S."/>
            <person name="Spatafora J."/>
            <person name="Crous P."/>
            <person name="Grigoriev I."/>
        </authorList>
    </citation>
    <scope>NUCLEOTIDE SEQUENCE</scope>
    <source>
        <strain evidence="2">CBS 207.26</strain>
    </source>
</reference>
<accession>A0A6A6EUR4</accession>
<dbReference type="PANTHER" id="PTHR24148:SF78">
    <property type="entry name" value="HETEROKARYON INCOMPATIBILITY DOMAIN-CONTAINING PROTEIN"/>
    <property type="match status" value="1"/>
</dbReference>
<name>A0A6A6EUR4_9PEZI</name>
<proteinExistence type="predicted"/>
<evidence type="ECO:0000313" key="3">
    <source>
        <dbReference type="Proteomes" id="UP000800200"/>
    </source>
</evidence>
<protein>
    <recommendedName>
        <fullName evidence="1">Heterokaryon incompatibility domain-containing protein</fullName>
    </recommendedName>
</protein>
<organism evidence="2 3">
    <name type="scientific">Zopfia rhizophila CBS 207.26</name>
    <dbReference type="NCBI Taxonomy" id="1314779"/>
    <lineage>
        <taxon>Eukaryota</taxon>
        <taxon>Fungi</taxon>
        <taxon>Dikarya</taxon>
        <taxon>Ascomycota</taxon>
        <taxon>Pezizomycotina</taxon>
        <taxon>Dothideomycetes</taxon>
        <taxon>Dothideomycetes incertae sedis</taxon>
        <taxon>Zopfiaceae</taxon>
        <taxon>Zopfia</taxon>
    </lineage>
</organism>
<dbReference type="Pfam" id="PF06985">
    <property type="entry name" value="HET"/>
    <property type="match status" value="1"/>
</dbReference>
<dbReference type="Proteomes" id="UP000800200">
    <property type="component" value="Unassembled WGS sequence"/>
</dbReference>
<dbReference type="PANTHER" id="PTHR24148">
    <property type="entry name" value="ANKYRIN REPEAT DOMAIN-CONTAINING PROTEIN 39 HOMOLOG-RELATED"/>
    <property type="match status" value="1"/>
</dbReference>
<dbReference type="AlphaFoldDB" id="A0A6A6EUR4"/>
<dbReference type="InterPro" id="IPR010730">
    <property type="entry name" value="HET"/>
</dbReference>
<sequence length="443" mass="50127">MSCAMSEYCYSPLSRELDSIRLLRLMLNENDKANIQCELFEYALQESGKATHPYEALSYVWGGSDKPQSIFIDNQYLAVTLNLHTALLHLRDRGIARIIWVDAVCINQADGQETKHQIQSMAKIYGKASRAIVWLGETADDSDGVIQEIAAARHVLITCGTTEVDGYVLCSGLELLKDFHGTRSDLLGPIHSVTYLIRRAIFRPKYPTNRLDMVSLRICGLGELIDMYHTHEATLRHDKVYALLGMSSDDLSAVGLSPDYMVSWKELLQRLVKFLLCEQVSVDTWDDGEMAVIRSRGRALDQLSSNTPEHLGYNEEREAHWTLQATAKSVRKGSLVCLLQGASKPTIIRPYKDRFAVIMIAATPLDAIENESDSVRRPELSQSITDFSRDFLIVWNWEKASDRLQDRGEYETLLETNSRVPEHSDIDRVNLTVVSVTECWPLR</sequence>
<dbReference type="OrthoDB" id="194358at2759"/>